<accession>J3PHB9</accession>
<dbReference type="EnsemblFungi" id="EJT69279">
    <property type="protein sequence ID" value="EJT69279"/>
    <property type="gene ID" value="GGTG_12898"/>
</dbReference>
<dbReference type="EMBL" id="GL385404">
    <property type="protein sequence ID" value="EJT69279.1"/>
    <property type="molecule type" value="Genomic_DNA"/>
</dbReference>
<proteinExistence type="predicted"/>
<feature type="compositionally biased region" description="Low complexity" evidence="1">
    <location>
        <begin position="44"/>
        <end position="60"/>
    </location>
</feature>
<dbReference type="HOGENOM" id="CLU_2831335_0_0_1"/>
<organism evidence="2">
    <name type="scientific">Gaeumannomyces tritici (strain R3-111a-1)</name>
    <name type="common">Wheat and barley take-all root rot fungus</name>
    <name type="synonym">Gaeumannomyces graminis var. tritici</name>
    <dbReference type="NCBI Taxonomy" id="644352"/>
    <lineage>
        <taxon>Eukaryota</taxon>
        <taxon>Fungi</taxon>
        <taxon>Dikarya</taxon>
        <taxon>Ascomycota</taxon>
        <taxon>Pezizomycotina</taxon>
        <taxon>Sordariomycetes</taxon>
        <taxon>Sordariomycetidae</taxon>
        <taxon>Magnaporthales</taxon>
        <taxon>Magnaporthaceae</taxon>
        <taxon>Gaeumannomyces</taxon>
    </lineage>
</organism>
<protein>
    <submittedName>
        <fullName evidence="2 3">Uncharacterized protein</fullName>
    </submittedName>
</protein>
<evidence type="ECO:0000313" key="2">
    <source>
        <dbReference type="EMBL" id="EJT69279.1"/>
    </source>
</evidence>
<dbReference type="VEuPathDB" id="FungiDB:GGTG_12898"/>
<evidence type="ECO:0000256" key="1">
    <source>
        <dbReference type="SAM" id="MobiDB-lite"/>
    </source>
</evidence>
<reference evidence="3" key="4">
    <citation type="journal article" date="2015" name="G3 (Bethesda)">
        <title>Genome sequences of three phytopathogenic species of the Magnaporthaceae family of fungi.</title>
        <authorList>
            <person name="Okagaki L.H."/>
            <person name="Nunes C.C."/>
            <person name="Sailsbery J."/>
            <person name="Clay B."/>
            <person name="Brown D."/>
            <person name="John T."/>
            <person name="Oh Y."/>
            <person name="Young N."/>
            <person name="Fitzgerald M."/>
            <person name="Haas B.J."/>
            <person name="Zeng Q."/>
            <person name="Young S."/>
            <person name="Adiconis X."/>
            <person name="Fan L."/>
            <person name="Levin J.Z."/>
            <person name="Mitchell T.K."/>
            <person name="Okubara P.A."/>
            <person name="Farman M.L."/>
            <person name="Kohn L.M."/>
            <person name="Birren B."/>
            <person name="Ma L.-J."/>
            <person name="Dean R.A."/>
        </authorList>
    </citation>
    <scope>NUCLEOTIDE SEQUENCE</scope>
    <source>
        <strain evidence="3">R3-111a-1</strain>
    </source>
</reference>
<feature type="compositionally biased region" description="Basic residues" evidence="1">
    <location>
        <begin position="21"/>
        <end position="39"/>
    </location>
</feature>
<dbReference type="RefSeq" id="XP_009229064.1">
    <property type="nucleotide sequence ID" value="XM_009230800.1"/>
</dbReference>
<dbReference type="AlphaFoldDB" id="J3PHB9"/>
<reference evidence="2" key="2">
    <citation type="submission" date="2010-07" db="EMBL/GenBank/DDBJ databases">
        <authorList>
            <consortium name="The Broad Institute Genome Sequencing Platform"/>
            <consortium name="Broad Institute Genome Sequencing Center for Infectious Disease"/>
            <person name="Ma L.-J."/>
            <person name="Dead R."/>
            <person name="Young S."/>
            <person name="Zeng Q."/>
            <person name="Koehrsen M."/>
            <person name="Alvarado L."/>
            <person name="Berlin A."/>
            <person name="Chapman S.B."/>
            <person name="Chen Z."/>
            <person name="Freedman E."/>
            <person name="Gellesch M."/>
            <person name="Goldberg J."/>
            <person name="Griggs A."/>
            <person name="Gujja S."/>
            <person name="Heilman E.R."/>
            <person name="Heiman D."/>
            <person name="Hepburn T."/>
            <person name="Howarth C."/>
            <person name="Jen D."/>
            <person name="Larson L."/>
            <person name="Mehta T."/>
            <person name="Neiman D."/>
            <person name="Pearson M."/>
            <person name="Roberts A."/>
            <person name="Saif S."/>
            <person name="Shea T."/>
            <person name="Shenoy N."/>
            <person name="Sisk P."/>
            <person name="Stolte C."/>
            <person name="Sykes S."/>
            <person name="Walk T."/>
            <person name="White J."/>
            <person name="Yandava C."/>
            <person name="Haas B."/>
            <person name="Nusbaum C."/>
            <person name="Birren B."/>
        </authorList>
    </citation>
    <scope>NUCLEOTIDE SEQUENCE</scope>
    <source>
        <strain evidence="2">R3-111a-1</strain>
    </source>
</reference>
<dbReference type="GeneID" id="20353356"/>
<reference evidence="2" key="3">
    <citation type="submission" date="2010-09" db="EMBL/GenBank/DDBJ databases">
        <title>Annotation of Gaeumannomyces graminis var. tritici R3-111a-1.</title>
        <authorList>
            <consortium name="The Broad Institute Genome Sequencing Platform"/>
            <person name="Ma L.-J."/>
            <person name="Dead R."/>
            <person name="Young S.K."/>
            <person name="Zeng Q."/>
            <person name="Gargeya S."/>
            <person name="Fitzgerald M."/>
            <person name="Haas B."/>
            <person name="Abouelleil A."/>
            <person name="Alvarado L."/>
            <person name="Arachchi H.M."/>
            <person name="Berlin A."/>
            <person name="Brown A."/>
            <person name="Chapman S.B."/>
            <person name="Chen Z."/>
            <person name="Dunbar C."/>
            <person name="Freedman E."/>
            <person name="Gearin G."/>
            <person name="Gellesch M."/>
            <person name="Goldberg J."/>
            <person name="Griggs A."/>
            <person name="Gujja S."/>
            <person name="Heiman D."/>
            <person name="Howarth C."/>
            <person name="Larson L."/>
            <person name="Lui A."/>
            <person name="MacDonald P.J.P."/>
            <person name="Mehta T."/>
            <person name="Montmayeur A."/>
            <person name="Murphy C."/>
            <person name="Neiman D."/>
            <person name="Pearson M."/>
            <person name="Priest M."/>
            <person name="Roberts A."/>
            <person name="Saif S."/>
            <person name="Shea T."/>
            <person name="Shenoy N."/>
            <person name="Sisk P."/>
            <person name="Stolte C."/>
            <person name="Sykes S."/>
            <person name="Yandava C."/>
            <person name="Wortman J."/>
            <person name="Nusbaum C."/>
            <person name="Birren B."/>
        </authorList>
    </citation>
    <scope>NUCLEOTIDE SEQUENCE</scope>
    <source>
        <strain evidence="2">R3-111a-1</strain>
    </source>
</reference>
<evidence type="ECO:0000313" key="3">
    <source>
        <dbReference type="EnsemblFungi" id="EJT69279"/>
    </source>
</evidence>
<sequence length="66" mass="7130">MGLGMEPAEEGFRETSPASISKHHHHRANLRNPIHRRHPPSFCAGTTASSATGTSSNKAKAINRNI</sequence>
<reference evidence="4" key="1">
    <citation type="submission" date="2010-07" db="EMBL/GenBank/DDBJ databases">
        <title>The genome sequence of Gaeumannomyces graminis var. tritici strain R3-111a-1.</title>
        <authorList>
            <consortium name="The Broad Institute Genome Sequencing Platform"/>
            <person name="Ma L.-J."/>
            <person name="Dead R."/>
            <person name="Young S."/>
            <person name="Zeng Q."/>
            <person name="Koehrsen M."/>
            <person name="Alvarado L."/>
            <person name="Berlin A."/>
            <person name="Chapman S.B."/>
            <person name="Chen Z."/>
            <person name="Freedman E."/>
            <person name="Gellesch M."/>
            <person name="Goldberg J."/>
            <person name="Griggs A."/>
            <person name="Gujja S."/>
            <person name="Heilman E.R."/>
            <person name="Heiman D."/>
            <person name="Hepburn T."/>
            <person name="Howarth C."/>
            <person name="Jen D."/>
            <person name="Larson L."/>
            <person name="Mehta T."/>
            <person name="Neiman D."/>
            <person name="Pearson M."/>
            <person name="Roberts A."/>
            <person name="Saif S."/>
            <person name="Shea T."/>
            <person name="Shenoy N."/>
            <person name="Sisk P."/>
            <person name="Stolte C."/>
            <person name="Sykes S."/>
            <person name="Walk T."/>
            <person name="White J."/>
            <person name="Yandava C."/>
            <person name="Haas B."/>
            <person name="Nusbaum C."/>
            <person name="Birren B."/>
        </authorList>
    </citation>
    <scope>NUCLEOTIDE SEQUENCE [LARGE SCALE GENOMIC DNA]</scope>
    <source>
        <strain evidence="4">R3-111a-1</strain>
    </source>
</reference>
<dbReference type="Proteomes" id="UP000006039">
    <property type="component" value="Unassembled WGS sequence"/>
</dbReference>
<gene>
    <name evidence="3" type="primary">20353356</name>
    <name evidence="2" type="ORF">GGTG_12898</name>
</gene>
<reference evidence="3" key="5">
    <citation type="submission" date="2018-04" db="UniProtKB">
        <authorList>
            <consortium name="EnsemblFungi"/>
        </authorList>
    </citation>
    <scope>IDENTIFICATION</scope>
    <source>
        <strain evidence="3">R3-111a-1</strain>
    </source>
</reference>
<feature type="region of interest" description="Disordered" evidence="1">
    <location>
        <begin position="1"/>
        <end position="66"/>
    </location>
</feature>
<evidence type="ECO:0000313" key="4">
    <source>
        <dbReference type="Proteomes" id="UP000006039"/>
    </source>
</evidence>
<name>J3PHB9_GAET3</name>
<keyword evidence="4" id="KW-1185">Reference proteome</keyword>